<keyword evidence="1" id="KW-0472">Membrane</keyword>
<name>A0A0B2VX22_TOXCA</name>
<protein>
    <submittedName>
        <fullName evidence="2">Uncharacterized protein</fullName>
    </submittedName>
</protein>
<dbReference type="OrthoDB" id="10546581at2759"/>
<organism evidence="2 3">
    <name type="scientific">Toxocara canis</name>
    <name type="common">Canine roundworm</name>
    <dbReference type="NCBI Taxonomy" id="6265"/>
    <lineage>
        <taxon>Eukaryota</taxon>
        <taxon>Metazoa</taxon>
        <taxon>Ecdysozoa</taxon>
        <taxon>Nematoda</taxon>
        <taxon>Chromadorea</taxon>
        <taxon>Rhabditida</taxon>
        <taxon>Spirurina</taxon>
        <taxon>Ascaridomorpha</taxon>
        <taxon>Ascaridoidea</taxon>
        <taxon>Toxocaridae</taxon>
        <taxon>Toxocara</taxon>
    </lineage>
</organism>
<evidence type="ECO:0000313" key="2">
    <source>
        <dbReference type="EMBL" id="KHN85515.1"/>
    </source>
</evidence>
<comment type="caution">
    <text evidence="2">The sequence shown here is derived from an EMBL/GenBank/DDBJ whole genome shotgun (WGS) entry which is preliminary data.</text>
</comment>
<dbReference type="EMBL" id="JPKZ01000761">
    <property type="protein sequence ID" value="KHN85515.1"/>
    <property type="molecule type" value="Genomic_DNA"/>
</dbReference>
<keyword evidence="3" id="KW-1185">Reference proteome</keyword>
<keyword evidence="1" id="KW-1133">Transmembrane helix</keyword>
<dbReference type="OMA" id="DRANENE"/>
<keyword evidence="1" id="KW-0812">Transmembrane</keyword>
<sequence>MATSVLSSEAVPSSHGARRRTKTEIFVRRVLRRNTCIIVTSVHCAIVALHCVVFVGLYLHMLQLKREMEQRRLEGAINERARKYYNISTFHHCEYMSGKKFIKNYCRDRCGKMAFIYWHRRLKSRFSDPTCVDQNEQVSCFDEENVCKAEIEDIAFTACAGLRTTAIIKGSLISAEYLILVPLIDLHEYMNRTLLSQKIIGVCPRCYYRGTPFIRKKACYRRVRTQRHGWPLEFKICEHEIKVDRDECGT</sequence>
<gene>
    <name evidence="2" type="ORF">Tcan_13303</name>
</gene>
<accession>A0A0B2VX22</accession>
<feature type="transmembrane region" description="Helical" evidence="1">
    <location>
        <begin position="37"/>
        <end position="62"/>
    </location>
</feature>
<dbReference type="AlphaFoldDB" id="A0A0B2VX22"/>
<reference evidence="2 3" key="1">
    <citation type="submission" date="2014-11" db="EMBL/GenBank/DDBJ databases">
        <title>Genetic blueprint of the zoonotic pathogen Toxocara canis.</title>
        <authorList>
            <person name="Zhu X.-Q."/>
            <person name="Korhonen P.K."/>
            <person name="Cai H."/>
            <person name="Young N.D."/>
            <person name="Nejsum P."/>
            <person name="von Samson-Himmelstjerna G."/>
            <person name="Boag P.R."/>
            <person name="Tan P."/>
            <person name="Li Q."/>
            <person name="Min J."/>
            <person name="Yang Y."/>
            <person name="Wang X."/>
            <person name="Fang X."/>
            <person name="Hall R.S."/>
            <person name="Hofmann A."/>
            <person name="Sternberg P.W."/>
            <person name="Jex A.R."/>
            <person name="Gasser R.B."/>
        </authorList>
    </citation>
    <scope>NUCLEOTIDE SEQUENCE [LARGE SCALE GENOMIC DNA]</scope>
    <source>
        <strain evidence="2">PN_DK_2014</strain>
    </source>
</reference>
<dbReference type="STRING" id="6265.A0A0B2VX22"/>
<evidence type="ECO:0000313" key="3">
    <source>
        <dbReference type="Proteomes" id="UP000031036"/>
    </source>
</evidence>
<dbReference type="Proteomes" id="UP000031036">
    <property type="component" value="Unassembled WGS sequence"/>
</dbReference>
<proteinExistence type="predicted"/>
<evidence type="ECO:0000256" key="1">
    <source>
        <dbReference type="SAM" id="Phobius"/>
    </source>
</evidence>